<protein>
    <submittedName>
        <fullName evidence="11">Potassium/proton antiporter, CPA1 family</fullName>
    </submittedName>
</protein>
<dbReference type="GO" id="GO:1902600">
    <property type="term" value="P:proton transmembrane transport"/>
    <property type="evidence" value="ECO:0007669"/>
    <property type="project" value="InterPro"/>
</dbReference>
<dbReference type="GO" id="GO:0008324">
    <property type="term" value="F:monoatomic cation transmembrane transporter activity"/>
    <property type="evidence" value="ECO:0007669"/>
    <property type="project" value="InterPro"/>
</dbReference>
<reference evidence="11 12" key="1">
    <citation type="submission" date="2016-10" db="EMBL/GenBank/DDBJ databases">
        <authorList>
            <person name="de Groot N.N."/>
        </authorList>
    </citation>
    <scope>NUCLEOTIDE SEQUENCE [LARGE SCALE GENOMIC DNA]</scope>
    <source>
        <strain evidence="11 12">DSM 2784</strain>
    </source>
</reference>
<feature type="transmembrane region" description="Helical" evidence="9">
    <location>
        <begin position="29"/>
        <end position="50"/>
    </location>
</feature>
<dbReference type="PROSITE" id="PS51202">
    <property type="entry name" value="RCK_C"/>
    <property type="match status" value="1"/>
</dbReference>
<dbReference type="Gene3D" id="1.20.1530.20">
    <property type="match status" value="1"/>
</dbReference>
<keyword evidence="6 9" id="KW-1133">Transmembrane helix</keyword>
<name>A0A1G5RY96_9FIRM</name>
<dbReference type="Pfam" id="PF00999">
    <property type="entry name" value="Na_H_Exchanger"/>
    <property type="match status" value="1"/>
</dbReference>
<evidence type="ECO:0000256" key="8">
    <source>
        <dbReference type="ARBA" id="ARBA00023136"/>
    </source>
</evidence>
<dbReference type="NCBIfam" id="NF003715">
    <property type="entry name" value="PRK05326.1-2"/>
    <property type="match status" value="1"/>
</dbReference>
<evidence type="ECO:0000259" key="10">
    <source>
        <dbReference type="PROSITE" id="PS51202"/>
    </source>
</evidence>
<feature type="transmembrane region" description="Helical" evidence="9">
    <location>
        <begin position="249"/>
        <end position="267"/>
    </location>
</feature>
<evidence type="ECO:0000313" key="12">
    <source>
        <dbReference type="Proteomes" id="UP000199208"/>
    </source>
</evidence>
<keyword evidence="3" id="KW-0050">Antiport</keyword>
<feature type="transmembrane region" description="Helical" evidence="9">
    <location>
        <begin position="195"/>
        <end position="214"/>
    </location>
</feature>
<evidence type="ECO:0000256" key="1">
    <source>
        <dbReference type="ARBA" id="ARBA00004651"/>
    </source>
</evidence>
<dbReference type="SUPFAM" id="SSF116726">
    <property type="entry name" value="TrkA C-terminal domain-like"/>
    <property type="match status" value="1"/>
</dbReference>
<feature type="transmembrane region" description="Helical" evidence="9">
    <location>
        <begin position="6"/>
        <end position="22"/>
    </location>
</feature>
<feature type="transmembrane region" description="Helical" evidence="9">
    <location>
        <begin position="364"/>
        <end position="382"/>
    </location>
</feature>
<evidence type="ECO:0000256" key="6">
    <source>
        <dbReference type="ARBA" id="ARBA00022989"/>
    </source>
</evidence>
<keyword evidence="12" id="KW-1185">Reference proteome</keyword>
<organism evidence="11 12">
    <name type="scientific">Acidaminobacter hydrogenoformans DSM 2784</name>
    <dbReference type="NCBI Taxonomy" id="1120920"/>
    <lineage>
        <taxon>Bacteria</taxon>
        <taxon>Bacillati</taxon>
        <taxon>Bacillota</taxon>
        <taxon>Clostridia</taxon>
        <taxon>Peptostreptococcales</taxon>
        <taxon>Acidaminobacteraceae</taxon>
        <taxon>Acidaminobacter</taxon>
    </lineage>
</organism>
<dbReference type="InterPro" id="IPR006037">
    <property type="entry name" value="RCK_C"/>
</dbReference>
<feature type="transmembrane region" description="Helical" evidence="9">
    <location>
        <begin position="165"/>
        <end position="183"/>
    </location>
</feature>
<dbReference type="Proteomes" id="UP000199208">
    <property type="component" value="Unassembled WGS sequence"/>
</dbReference>
<evidence type="ECO:0000256" key="5">
    <source>
        <dbReference type="ARBA" id="ARBA00022692"/>
    </source>
</evidence>
<dbReference type="NCBIfam" id="NF003716">
    <property type="entry name" value="PRK05326.1-3"/>
    <property type="match status" value="1"/>
</dbReference>
<feature type="transmembrane region" description="Helical" evidence="9">
    <location>
        <begin position="95"/>
        <end position="117"/>
    </location>
</feature>
<evidence type="ECO:0000313" key="11">
    <source>
        <dbReference type="EMBL" id="SCZ79033.1"/>
    </source>
</evidence>
<dbReference type="GO" id="GO:0005886">
    <property type="term" value="C:plasma membrane"/>
    <property type="evidence" value="ECO:0007669"/>
    <property type="project" value="UniProtKB-SubCell"/>
</dbReference>
<feature type="transmembrane region" description="Helical" evidence="9">
    <location>
        <begin position="303"/>
        <end position="327"/>
    </location>
</feature>
<accession>A0A1G5RY96</accession>
<sequence>MPQVQILSLNQFLLLAAFVLLASAFSSKILYRFGIPTLLIFLSIGMFFGADGPGNIQFNDATLARNISILGLIMIMFTGGFDTNWSTARPVAAKALLLSTLGVVITAGLVGVFVHAITNLSLIEGFLLGSVISSTDAASVFSILRSKKLNLKDRLAPMLEIESGSNDPFAYMLTLLTLSVILSSGDGASSPVLMLLRQVAFGVLIGAALGKAGAWSLRKIQLDIDGLYPILTFGFVIATYAASESIGGNGFLSVYLMGLIVGNSPIVHKISLVRFFDGISWLMQIVLFFTLGLLVNPSTFPQVALVGLAVAVFLILVARPIAVAAILTPFGYSLRHQAFVSWAGLRGAASIVFATYPLSLGLPSANLIFHTVFFVAMLSVLIQGSFMSQMAVKLDLIAPNDSVLKTFTDYAGEIHNKILELPITADSPFANKAIMDLGIPMSILIVMVKRGENVITPRGYTVVQPGDVLMLTGDSEEELLNCCTGQPSDIVV</sequence>
<dbReference type="Pfam" id="PF02080">
    <property type="entry name" value="TrkA_C"/>
    <property type="match status" value="1"/>
</dbReference>
<comment type="subcellular location">
    <subcellularLocation>
        <location evidence="1">Cell membrane</location>
        <topology evidence="1">Multi-pass membrane protein</topology>
    </subcellularLocation>
</comment>
<keyword evidence="7" id="KW-0406">Ion transport</keyword>
<dbReference type="EMBL" id="FMWL01000006">
    <property type="protein sequence ID" value="SCZ79033.1"/>
    <property type="molecule type" value="Genomic_DNA"/>
</dbReference>
<dbReference type="PANTHER" id="PTHR32507">
    <property type="entry name" value="NA(+)/H(+) ANTIPORTER 1"/>
    <property type="match status" value="1"/>
</dbReference>
<feature type="transmembrane region" description="Helical" evidence="9">
    <location>
        <begin position="339"/>
        <end position="358"/>
    </location>
</feature>
<dbReference type="PANTHER" id="PTHR32507:SF7">
    <property type="entry name" value="K(+)_H(+) ANTIPORTER NHAP2"/>
    <property type="match status" value="1"/>
</dbReference>
<evidence type="ECO:0000256" key="3">
    <source>
        <dbReference type="ARBA" id="ARBA00022449"/>
    </source>
</evidence>
<evidence type="ECO:0000256" key="7">
    <source>
        <dbReference type="ARBA" id="ARBA00023065"/>
    </source>
</evidence>
<dbReference type="RefSeq" id="WP_092590334.1">
    <property type="nucleotide sequence ID" value="NZ_FMWL01000006.1"/>
</dbReference>
<evidence type="ECO:0000256" key="4">
    <source>
        <dbReference type="ARBA" id="ARBA00022475"/>
    </source>
</evidence>
<dbReference type="InterPro" id="IPR038770">
    <property type="entry name" value="Na+/solute_symporter_sf"/>
</dbReference>
<dbReference type="GO" id="GO:0006813">
    <property type="term" value="P:potassium ion transport"/>
    <property type="evidence" value="ECO:0007669"/>
    <property type="project" value="InterPro"/>
</dbReference>
<proteinExistence type="predicted"/>
<keyword evidence="2" id="KW-0813">Transport</keyword>
<keyword evidence="8 9" id="KW-0472">Membrane</keyword>
<dbReference type="GO" id="GO:0015297">
    <property type="term" value="F:antiporter activity"/>
    <property type="evidence" value="ECO:0007669"/>
    <property type="project" value="UniProtKB-KW"/>
</dbReference>
<dbReference type="InterPro" id="IPR006153">
    <property type="entry name" value="Cation/H_exchanger_TM"/>
</dbReference>
<dbReference type="Gene3D" id="3.30.70.1450">
    <property type="entry name" value="Regulator of K+ conductance, C-terminal domain"/>
    <property type="match status" value="1"/>
</dbReference>
<gene>
    <name evidence="11" type="ORF">SAMN03080599_01557</name>
</gene>
<feature type="transmembrane region" description="Helical" evidence="9">
    <location>
        <begin position="123"/>
        <end position="144"/>
    </location>
</feature>
<keyword evidence="4" id="KW-1003">Cell membrane</keyword>
<feature type="domain" description="RCK C-terminal" evidence="10">
    <location>
        <begin position="405"/>
        <end position="488"/>
    </location>
</feature>
<dbReference type="OrthoDB" id="9810759at2"/>
<evidence type="ECO:0000256" key="2">
    <source>
        <dbReference type="ARBA" id="ARBA00022448"/>
    </source>
</evidence>
<dbReference type="InterPro" id="IPR036721">
    <property type="entry name" value="RCK_C_sf"/>
</dbReference>
<evidence type="ECO:0000256" key="9">
    <source>
        <dbReference type="SAM" id="Phobius"/>
    </source>
</evidence>
<dbReference type="AlphaFoldDB" id="A0A1G5RY96"/>
<feature type="transmembrane region" description="Helical" evidence="9">
    <location>
        <begin position="279"/>
        <end position="297"/>
    </location>
</feature>
<keyword evidence="5 9" id="KW-0812">Transmembrane</keyword>
<feature type="transmembrane region" description="Helical" evidence="9">
    <location>
        <begin position="226"/>
        <end position="243"/>
    </location>
</feature>
<feature type="transmembrane region" description="Helical" evidence="9">
    <location>
        <begin position="62"/>
        <end position="83"/>
    </location>
</feature>